<keyword evidence="4 7" id="KW-0812">Transmembrane</keyword>
<evidence type="ECO:0000256" key="3">
    <source>
        <dbReference type="ARBA" id="ARBA00022448"/>
    </source>
</evidence>
<dbReference type="EMBL" id="MEHA01000008">
    <property type="protein sequence ID" value="ODR51900.1"/>
    <property type="molecule type" value="Genomic_DNA"/>
</dbReference>
<dbReference type="Gene3D" id="1.20.1510.10">
    <property type="entry name" value="Cation efflux protein transmembrane domain"/>
    <property type="match status" value="1"/>
</dbReference>
<dbReference type="InterPro" id="IPR002524">
    <property type="entry name" value="Cation_efflux"/>
</dbReference>
<dbReference type="NCBIfam" id="TIGR01297">
    <property type="entry name" value="CDF"/>
    <property type="match status" value="1"/>
</dbReference>
<dbReference type="SUPFAM" id="SSF160240">
    <property type="entry name" value="Cation efflux protein cytoplasmic domain-like"/>
    <property type="match status" value="1"/>
</dbReference>
<dbReference type="Pfam" id="PF01545">
    <property type="entry name" value="Cation_efflux"/>
    <property type="match status" value="1"/>
</dbReference>
<keyword evidence="3" id="KW-0813">Transport</keyword>
<proteinExistence type="inferred from homology"/>
<name>A0A1E3A3V3_9FIRM</name>
<keyword evidence="5 7" id="KW-1133">Transmembrane helix</keyword>
<keyword evidence="14" id="KW-1185">Reference proteome</keyword>
<dbReference type="InterPro" id="IPR050291">
    <property type="entry name" value="CDF_Transporter"/>
</dbReference>
<dbReference type="RefSeq" id="WP_069159419.1">
    <property type="nucleotide sequence ID" value="NZ_DBFYTW010000278.1"/>
</dbReference>
<dbReference type="Proteomes" id="UP000095003">
    <property type="component" value="Unassembled WGS sequence"/>
</dbReference>
<keyword evidence="6 7" id="KW-0472">Membrane</keyword>
<dbReference type="AlphaFoldDB" id="A0A1E3A3V3"/>
<dbReference type="PANTHER" id="PTHR43840:SF15">
    <property type="entry name" value="MITOCHONDRIAL METAL TRANSPORTER 1-RELATED"/>
    <property type="match status" value="1"/>
</dbReference>
<dbReference type="InterPro" id="IPR036837">
    <property type="entry name" value="Cation_efflux_CTD_sf"/>
</dbReference>
<evidence type="ECO:0000313" key="10">
    <source>
        <dbReference type="EMBL" id="ODM02896.1"/>
    </source>
</evidence>
<comment type="similarity">
    <text evidence="2">Belongs to the cation diffusion facilitator (CDF) transporter (TC 2.A.4) family.</text>
</comment>
<dbReference type="Pfam" id="PF16916">
    <property type="entry name" value="ZT_dimer"/>
    <property type="match status" value="1"/>
</dbReference>
<sequence>MVRLLARILIKDYDQTEQPAVRQAYGILCGGIGIAFNILLFAGKFLAGSISRSIAITADAFNNLSDAGSSLLTLIGFKMAGQKPDTEHPFGHGRIEYLTGLLVSLLILLMGFELVKSSFLKILHPEDTECTPLVIIILLVSIAVKFYMFLYNRSTGKEIASSAMLATATDSFSDMLSTAVVLAATLIGKFTGLHIDGWCGLLVGIFILYAGFSAAKDTISPLLGQPPEKAFVIRIESIVLSNPNVLGIHDLVVHDYGPGRVMISLHAEVPASGDMLHLHDAIDNIERDLNRELHCEAVIHMDPVMNDDAQTQELKEKATVFLHELDASLNLHDFRIVKGPTHTNIIFDILVPFHFQYSDSEITSFMEEKIRGLDPSYYAVINLDRDYTT</sequence>
<dbReference type="GO" id="GO:0008324">
    <property type="term" value="F:monoatomic cation transmembrane transporter activity"/>
    <property type="evidence" value="ECO:0007669"/>
    <property type="project" value="InterPro"/>
</dbReference>
<evidence type="ECO:0000256" key="4">
    <source>
        <dbReference type="ARBA" id="ARBA00022692"/>
    </source>
</evidence>
<feature type="transmembrane region" description="Helical" evidence="7">
    <location>
        <begin position="163"/>
        <end position="187"/>
    </location>
</feature>
<dbReference type="Proteomes" id="UP000094869">
    <property type="component" value="Unassembled WGS sequence"/>
</dbReference>
<dbReference type="Gene3D" id="3.30.70.1350">
    <property type="entry name" value="Cation efflux protein, cytoplasmic domain"/>
    <property type="match status" value="1"/>
</dbReference>
<evidence type="ECO:0000256" key="5">
    <source>
        <dbReference type="ARBA" id="ARBA00022989"/>
    </source>
</evidence>
<comment type="caution">
    <text evidence="10">The sequence shown here is derived from an EMBL/GenBank/DDBJ whole genome shotgun (WGS) entry which is preliminary data.</text>
</comment>
<feature type="domain" description="Cation efflux protein cytoplasmic" evidence="9">
    <location>
        <begin position="229"/>
        <end position="303"/>
    </location>
</feature>
<evidence type="ECO:0000256" key="7">
    <source>
        <dbReference type="SAM" id="Phobius"/>
    </source>
</evidence>
<evidence type="ECO:0000313" key="12">
    <source>
        <dbReference type="EMBL" id="ODR56617.1"/>
    </source>
</evidence>
<reference evidence="12 14" key="2">
    <citation type="submission" date="2016-08" db="EMBL/GenBank/DDBJ databases">
        <title>Characterization of Isolates of Eisenbergiella tayi Derived from Blood Cultures, Using Whole Genome Sequencing.</title>
        <authorList>
            <person name="Bernier A.-M."/>
            <person name="Burdz T."/>
            <person name="Wiebe D."/>
            <person name="Bernard K."/>
        </authorList>
    </citation>
    <scope>NUCLEOTIDE SEQUENCE [LARGE SCALE GENOMIC DNA]</scope>
    <source>
        <strain evidence="12 14">NML120146</strain>
    </source>
</reference>
<evidence type="ECO:0000256" key="6">
    <source>
        <dbReference type="ARBA" id="ARBA00023136"/>
    </source>
</evidence>
<evidence type="ECO:0000256" key="2">
    <source>
        <dbReference type="ARBA" id="ARBA00008114"/>
    </source>
</evidence>
<dbReference type="OrthoDB" id="9806522at2"/>
<dbReference type="InterPro" id="IPR058533">
    <property type="entry name" value="Cation_efflux_TM"/>
</dbReference>
<dbReference type="PATRIC" id="fig|1432052.3.peg.6774"/>
<dbReference type="GO" id="GO:0016020">
    <property type="term" value="C:membrane"/>
    <property type="evidence" value="ECO:0007669"/>
    <property type="project" value="UniProtKB-SubCell"/>
</dbReference>
<dbReference type="PANTHER" id="PTHR43840">
    <property type="entry name" value="MITOCHONDRIAL METAL TRANSPORTER 1-RELATED"/>
    <property type="match status" value="1"/>
</dbReference>
<evidence type="ECO:0000256" key="1">
    <source>
        <dbReference type="ARBA" id="ARBA00004141"/>
    </source>
</evidence>
<dbReference type="FunFam" id="1.20.1510.10:FF:000006">
    <property type="entry name" value="Divalent cation efflux transporter"/>
    <property type="match status" value="1"/>
</dbReference>
<feature type="transmembrane region" description="Helical" evidence="7">
    <location>
        <begin position="95"/>
        <end position="112"/>
    </location>
</feature>
<dbReference type="SUPFAM" id="SSF161111">
    <property type="entry name" value="Cation efflux protein transmembrane domain-like"/>
    <property type="match status" value="1"/>
</dbReference>
<comment type="subcellular location">
    <subcellularLocation>
        <location evidence="1">Membrane</location>
        <topology evidence="1">Multi-pass membrane protein</topology>
    </subcellularLocation>
</comment>
<dbReference type="InterPro" id="IPR027470">
    <property type="entry name" value="Cation_efflux_CTD"/>
</dbReference>
<evidence type="ECO:0000259" key="8">
    <source>
        <dbReference type="Pfam" id="PF01545"/>
    </source>
</evidence>
<feature type="transmembrane region" description="Helical" evidence="7">
    <location>
        <begin position="24"/>
        <end position="43"/>
    </location>
</feature>
<evidence type="ECO:0000313" key="11">
    <source>
        <dbReference type="EMBL" id="ODR51900.1"/>
    </source>
</evidence>
<feature type="domain" description="Cation efflux protein transmembrane" evidence="8">
    <location>
        <begin position="32"/>
        <end position="223"/>
    </location>
</feature>
<evidence type="ECO:0000313" key="13">
    <source>
        <dbReference type="Proteomes" id="UP000094271"/>
    </source>
</evidence>
<accession>A0A1E3A3V3</accession>
<evidence type="ECO:0000313" key="15">
    <source>
        <dbReference type="Proteomes" id="UP000095003"/>
    </source>
</evidence>
<dbReference type="Proteomes" id="UP000094271">
    <property type="component" value="Unassembled WGS sequence"/>
</dbReference>
<gene>
    <name evidence="10" type="primary">fieF</name>
    <name evidence="10" type="ORF">BEH84_06127</name>
    <name evidence="11" type="ORF">BEI59_13440</name>
    <name evidence="12" type="ORF">BEI63_14105</name>
</gene>
<dbReference type="EMBL" id="MCGI01000008">
    <property type="protein sequence ID" value="ODM02896.1"/>
    <property type="molecule type" value="Genomic_DNA"/>
</dbReference>
<reference evidence="11 13" key="3">
    <citation type="submission" date="2016-08" db="EMBL/GenBank/DDBJ databases">
        <authorList>
            <person name="Seilhamer J.J."/>
        </authorList>
    </citation>
    <scope>NUCLEOTIDE SEQUENCE [LARGE SCALE GENOMIC DNA]</scope>
    <source>
        <strain evidence="11 13">NML150140-1</strain>
    </source>
</reference>
<dbReference type="EMBL" id="MEHD01000023">
    <property type="protein sequence ID" value="ODR56617.1"/>
    <property type="molecule type" value="Genomic_DNA"/>
</dbReference>
<feature type="transmembrane region" description="Helical" evidence="7">
    <location>
        <begin position="132"/>
        <end position="151"/>
    </location>
</feature>
<protein>
    <submittedName>
        <fullName evidence="11">Cation diffusion facilitator family transporter</fullName>
    </submittedName>
    <submittedName>
        <fullName evidence="10">Ferrous-iron efflux pump FieF</fullName>
    </submittedName>
</protein>
<evidence type="ECO:0000259" key="9">
    <source>
        <dbReference type="Pfam" id="PF16916"/>
    </source>
</evidence>
<organism evidence="10 15">
    <name type="scientific">Eisenbergiella tayi</name>
    <dbReference type="NCBI Taxonomy" id="1432052"/>
    <lineage>
        <taxon>Bacteria</taxon>
        <taxon>Bacillati</taxon>
        <taxon>Bacillota</taxon>
        <taxon>Clostridia</taxon>
        <taxon>Lachnospirales</taxon>
        <taxon>Lachnospiraceae</taxon>
        <taxon>Eisenbergiella</taxon>
    </lineage>
</organism>
<feature type="transmembrane region" description="Helical" evidence="7">
    <location>
        <begin position="193"/>
        <end position="212"/>
    </location>
</feature>
<reference evidence="10 15" key="1">
    <citation type="submission" date="2016-07" db="EMBL/GenBank/DDBJ databases">
        <title>Characterization of isolates of Eisenbergiella tayi derived from blood cultures, using whole genome sequencing.</title>
        <authorList>
            <person name="Burdz T."/>
            <person name="Wiebe D."/>
            <person name="Huynh C."/>
            <person name="Bernard K."/>
        </authorList>
    </citation>
    <scope>NUCLEOTIDE SEQUENCE [LARGE SCALE GENOMIC DNA]</scope>
    <source>
        <strain evidence="10 15">NML 120489</strain>
    </source>
</reference>
<evidence type="ECO:0000313" key="14">
    <source>
        <dbReference type="Proteomes" id="UP000094869"/>
    </source>
</evidence>
<dbReference type="InterPro" id="IPR027469">
    <property type="entry name" value="Cation_efflux_TMD_sf"/>
</dbReference>